<dbReference type="EMBL" id="JAQQWL010000010">
    <property type="protein sequence ID" value="KAK8054758.1"/>
    <property type="molecule type" value="Genomic_DNA"/>
</dbReference>
<protein>
    <recommendedName>
        <fullName evidence="2">PKS/mFAS DH domain-containing protein</fullName>
    </recommendedName>
</protein>
<evidence type="ECO:0000313" key="3">
    <source>
        <dbReference type="EMBL" id="KAK8054758.1"/>
    </source>
</evidence>
<comment type="caution">
    <text evidence="3">The sequence shown here is derived from an EMBL/GenBank/DDBJ whole genome shotgun (WGS) entry which is preliminary data.</text>
</comment>
<evidence type="ECO:0000256" key="1">
    <source>
        <dbReference type="PROSITE-ProRule" id="PRU01363"/>
    </source>
</evidence>
<dbReference type="PROSITE" id="PS52019">
    <property type="entry name" value="PKS_MFAS_DH"/>
    <property type="match status" value="1"/>
</dbReference>
<dbReference type="InterPro" id="IPR049900">
    <property type="entry name" value="PKS_mFAS_DH"/>
</dbReference>
<feature type="active site" description="Proton acceptor; for dehydratase activity" evidence="1">
    <location>
        <position position="48"/>
    </location>
</feature>
<keyword evidence="4" id="KW-1185">Reference proteome</keyword>
<evidence type="ECO:0000259" key="2">
    <source>
        <dbReference type="PROSITE" id="PS52019"/>
    </source>
</evidence>
<dbReference type="Pfam" id="PF14765">
    <property type="entry name" value="PS-DH"/>
    <property type="match status" value="1"/>
</dbReference>
<reference evidence="3 4" key="1">
    <citation type="submission" date="2023-01" db="EMBL/GenBank/DDBJ databases">
        <title>Analysis of 21 Apiospora genomes using comparative genomics revels a genus with tremendous synthesis potential of carbohydrate active enzymes and secondary metabolites.</title>
        <authorList>
            <person name="Sorensen T."/>
        </authorList>
    </citation>
    <scope>NUCLEOTIDE SEQUENCE [LARGE SCALE GENOMIC DNA]</scope>
    <source>
        <strain evidence="3 4">CBS 135458</strain>
    </source>
</reference>
<dbReference type="InterPro" id="IPR042104">
    <property type="entry name" value="PKS_dehydratase_sf"/>
</dbReference>
<sequence length="365" mass="39847">MTRRAVASPELHTFQSVATPEAAAAELWREGVAATSWRFLTSAESDLHSVWLPPYSFDRPKHWLEHVDHAVEEHKKAQCWEVEIRTSPNLTASHRSWSRTRVPTPANQTYTASVCTRLPNASPESFRATLCAESHFALHQSTWRPQSWPLTSFGLAVQSSSRSTHAEGDVDIAEMVIDPQPDRRLVMDKITALRGNKDSETFKSATAYRLFSRVVEYAGLMQGIANITLGSSEAVAQIQVPKTAFPVSESTVVDFYDAITLDTFIQVLGLLVNHSNGFDSTGGDEIYVASSIGKMELEPADFGNPQICTAYASYSALDSKTTSGDVTVLSEKGEVVFSATDIRFGEGSSCYNGASSGGRKPNGKS</sequence>
<dbReference type="InterPro" id="IPR049551">
    <property type="entry name" value="PKS_DH_C"/>
</dbReference>
<organism evidence="3 4">
    <name type="scientific">Apiospora phragmitis</name>
    <dbReference type="NCBI Taxonomy" id="2905665"/>
    <lineage>
        <taxon>Eukaryota</taxon>
        <taxon>Fungi</taxon>
        <taxon>Dikarya</taxon>
        <taxon>Ascomycota</taxon>
        <taxon>Pezizomycotina</taxon>
        <taxon>Sordariomycetes</taxon>
        <taxon>Xylariomycetidae</taxon>
        <taxon>Amphisphaeriales</taxon>
        <taxon>Apiosporaceae</taxon>
        <taxon>Apiospora</taxon>
    </lineage>
</organism>
<proteinExistence type="predicted"/>
<evidence type="ECO:0000313" key="4">
    <source>
        <dbReference type="Proteomes" id="UP001480595"/>
    </source>
</evidence>
<name>A0ABR1U798_9PEZI</name>
<feature type="domain" description="PKS/mFAS DH" evidence="2">
    <location>
        <begin position="12"/>
        <end position="353"/>
    </location>
</feature>
<dbReference type="Proteomes" id="UP001480595">
    <property type="component" value="Unassembled WGS sequence"/>
</dbReference>
<dbReference type="GeneID" id="92094297"/>
<feature type="region of interest" description="N-terminal hotdog fold" evidence="1">
    <location>
        <begin position="12"/>
        <end position="177"/>
    </location>
</feature>
<feature type="region of interest" description="C-terminal hotdog fold" evidence="1">
    <location>
        <begin position="198"/>
        <end position="353"/>
    </location>
</feature>
<dbReference type="RefSeq" id="XP_066713404.1">
    <property type="nucleotide sequence ID" value="XM_066861234.1"/>
</dbReference>
<dbReference type="Gene3D" id="3.10.129.110">
    <property type="entry name" value="Polyketide synthase dehydratase"/>
    <property type="match status" value="1"/>
</dbReference>
<feature type="active site" description="Proton donor; for dehydratase activity" evidence="1">
    <location>
        <position position="262"/>
    </location>
</feature>
<gene>
    <name evidence="3" type="ORF">PG994_009825</name>
</gene>
<accession>A0ABR1U798</accession>